<dbReference type="GO" id="GO:0015024">
    <property type="term" value="F:glucuronate-2-sulfatase activity"/>
    <property type="evidence" value="ECO:0007669"/>
    <property type="project" value="TreeGrafter"/>
</dbReference>
<keyword evidence="4" id="KW-1185">Reference proteome</keyword>
<dbReference type="OrthoDB" id="9762324at2"/>
<dbReference type="GO" id="GO:0004065">
    <property type="term" value="F:arylsulfatase activity"/>
    <property type="evidence" value="ECO:0007669"/>
    <property type="project" value="TreeGrafter"/>
</dbReference>
<reference evidence="3 4" key="1">
    <citation type="submission" date="2019-03" db="EMBL/GenBank/DDBJ databases">
        <title>Genomic Encyclopedia of Type Strains, Phase IV (KMG-IV): sequencing the most valuable type-strain genomes for metagenomic binning, comparative biology and taxonomic classification.</title>
        <authorList>
            <person name="Goeker M."/>
        </authorList>
    </citation>
    <scope>NUCLEOTIDE SEQUENCE [LARGE SCALE GENOMIC DNA]</scope>
    <source>
        <strain evidence="3 4">LX-B</strain>
    </source>
</reference>
<protein>
    <submittedName>
        <fullName evidence="3">Choline-sulfatase</fullName>
    </submittedName>
</protein>
<dbReference type="EMBL" id="SLUN01000002">
    <property type="protein sequence ID" value="TCL76544.1"/>
    <property type="molecule type" value="Genomic_DNA"/>
</dbReference>
<comment type="caution">
    <text evidence="3">The sequence shown here is derived from an EMBL/GenBank/DDBJ whole genome shotgun (WGS) entry which is preliminary data.</text>
</comment>
<dbReference type="PANTHER" id="PTHR46615">
    <property type="entry name" value="ARYLSULFATASE K"/>
    <property type="match status" value="1"/>
</dbReference>
<evidence type="ECO:0000259" key="2">
    <source>
        <dbReference type="Pfam" id="PF00884"/>
    </source>
</evidence>
<dbReference type="Gene3D" id="3.40.720.10">
    <property type="entry name" value="Alkaline Phosphatase, subunit A"/>
    <property type="match status" value="1"/>
</dbReference>
<evidence type="ECO:0000313" key="3">
    <source>
        <dbReference type="EMBL" id="TCL76544.1"/>
    </source>
</evidence>
<dbReference type="CDD" id="cd16037">
    <property type="entry name" value="sulfatase_like"/>
    <property type="match status" value="1"/>
</dbReference>
<feature type="region of interest" description="Disordered" evidence="1">
    <location>
        <begin position="351"/>
        <end position="374"/>
    </location>
</feature>
<evidence type="ECO:0000256" key="1">
    <source>
        <dbReference type="SAM" id="MobiDB-lite"/>
    </source>
</evidence>
<dbReference type="PANTHER" id="PTHR46615:SF1">
    <property type="entry name" value="ARYLSULFATASE K"/>
    <property type="match status" value="1"/>
</dbReference>
<accession>A0A4R1SBA4</accession>
<evidence type="ECO:0000313" key="4">
    <source>
        <dbReference type="Proteomes" id="UP000295008"/>
    </source>
</evidence>
<dbReference type="Pfam" id="PF00884">
    <property type="entry name" value="Sulfatase"/>
    <property type="match status" value="1"/>
</dbReference>
<dbReference type="SUPFAM" id="SSF53649">
    <property type="entry name" value="Alkaline phosphatase-like"/>
    <property type="match status" value="1"/>
</dbReference>
<feature type="compositionally biased region" description="Basic and acidic residues" evidence="1">
    <location>
        <begin position="354"/>
        <end position="374"/>
    </location>
</feature>
<organism evidence="3 4">
    <name type="scientific">Hydrogenispora ethanolica</name>
    <dbReference type="NCBI Taxonomy" id="1082276"/>
    <lineage>
        <taxon>Bacteria</taxon>
        <taxon>Bacillati</taxon>
        <taxon>Bacillota</taxon>
        <taxon>Hydrogenispora</taxon>
    </lineage>
</organism>
<sequence length="500" mass="55248">MAKRDILIFLSDQHAGYCAGYAGDPVARTPNLDRIAAAGTVFDAAYTSCPLCVPARMSMLAGQLPSKTGIFTNDGSLPSDQATFLHSLGAEGYETVLCGRMHFVGLDQRHGFTQRIFGDTTPLYPGDRAAFEATGPYKYTRADFGCLQIIGGGNSPTLEYDRQVIRAALEYLRQDHEKPQCIVVGVYAPHFPYVAPPELYRYYLDKVQYPAALSSGCDYAHPVFSGRLMDTSPETVLRARAAYWGMVEFLDGNIGLVFDAWREYLARTGREGIFGYLSDHGDQLGERGLYGKKTFFESSARIPMLFAGAGIAAGLRLQSPVSIMDLGPTLCSLAGAAPPPEQDGRSLAPQLVTGKEDPTRPVWSEHVETGPDGRKVPCRMARKGHWKYITYAGYEDHDLLFHLASDPNELANLAGTHPEKAGEMRELALGDWDAERILKAYEIKAQHIQLQKQWLRHTALDQSEHWKPGPEALAYPENYYASPAELPEPLRRLLRPGEGK</sequence>
<dbReference type="InterPro" id="IPR017850">
    <property type="entry name" value="Alkaline_phosphatase_core_sf"/>
</dbReference>
<dbReference type="InterPro" id="IPR051849">
    <property type="entry name" value="GAG-degrading_sulfatase"/>
</dbReference>
<dbReference type="Proteomes" id="UP000295008">
    <property type="component" value="Unassembled WGS sequence"/>
</dbReference>
<proteinExistence type="predicted"/>
<dbReference type="InterPro" id="IPR000917">
    <property type="entry name" value="Sulfatase_N"/>
</dbReference>
<gene>
    <name evidence="3" type="ORF">EDC14_1002303</name>
</gene>
<dbReference type="RefSeq" id="WP_132012712.1">
    <property type="nucleotide sequence ID" value="NZ_SLUN01000002.1"/>
</dbReference>
<dbReference type="AlphaFoldDB" id="A0A4R1SBA4"/>
<feature type="domain" description="Sulfatase N-terminal" evidence="2">
    <location>
        <begin position="7"/>
        <end position="336"/>
    </location>
</feature>
<name>A0A4R1SBA4_HYDET</name>